<dbReference type="EMBL" id="CAJOBC010003109">
    <property type="protein sequence ID" value="CAF3767502.1"/>
    <property type="molecule type" value="Genomic_DNA"/>
</dbReference>
<evidence type="ECO:0000256" key="4">
    <source>
        <dbReference type="ARBA" id="ARBA00022989"/>
    </source>
</evidence>
<evidence type="ECO:0000256" key="6">
    <source>
        <dbReference type="SAM" id="MobiDB-lite"/>
    </source>
</evidence>
<evidence type="ECO:0008006" key="13">
    <source>
        <dbReference type="Google" id="ProtNLM"/>
    </source>
</evidence>
<dbReference type="Proteomes" id="UP000681722">
    <property type="component" value="Unassembled WGS sequence"/>
</dbReference>
<keyword evidence="3 7" id="KW-0812">Transmembrane</keyword>
<dbReference type="OrthoDB" id="10040313at2759"/>
<keyword evidence="12" id="KW-1185">Reference proteome</keyword>
<dbReference type="EMBL" id="CAJNOK010052375">
    <property type="protein sequence ID" value="CAF1608071.1"/>
    <property type="molecule type" value="Genomic_DNA"/>
</dbReference>
<dbReference type="GO" id="GO:0016020">
    <property type="term" value="C:membrane"/>
    <property type="evidence" value="ECO:0007669"/>
    <property type="project" value="UniProtKB-SubCell"/>
</dbReference>
<evidence type="ECO:0000313" key="11">
    <source>
        <dbReference type="EMBL" id="CAF4420417.1"/>
    </source>
</evidence>
<dbReference type="Proteomes" id="UP000682733">
    <property type="component" value="Unassembled WGS sequence"/>
</dbReference>
<evidence type="ECO:0000256" key="1">
    <source>
        <dbReference type="ARBA" id="ARBA00004370"/>
    </source>
</evidence>
<evidence type="ECO:0000313" key="10">
    <source>
        <dbReference type="EMBL" id="CAF3767502.1"/>
    </source>
</evidence>
<keyword evidence="5 7" id="KW-0472">Membrane</keyword>
<comment type="similarity">
    <text evidence="2">Belongs to the CD225/Dispanin family.</text>
</comment>
<dbReference type="EMBL" id="CAJNOQ010003109">
    <property type="protein sequence ID" value="CAF0995872.1"/>
    <property type="molecule type" value="Genomic_DNA"/>
</dbReference>
<dbReference type="InterPro" id="IPR007593">
    <property type="entry name" value="CD225/Dispanin_fam"/>
</dbReference>
<comment type="subcellular location">
    <subcellularLocation>
        <location evidence="1">Membrane</location>
    </subcellularLocation>
</comment>
<evidence type="ECO:0000256" key="3">
    <source>
        <dbReference type="ARBA" id="ARBA00022692"/>
    </source>
</evidence>
<evidence type="ECO:0000313" key="8">
    <source>
        <dbReference type="EMBL" id="CAF0995872.1"/>
    </source>
</evidence>
<feature type="transmembrane region" description="Helical" evidence="7">
    <location>
        <begin position="56"/>
        <end position="78"/>
    </location>
</feature>
<dbReference type="Proteomes" id="UP000677228">
    <property type="component" value="Unassembled WGS sequence"/>
</dbReference>
<organism evidence="8 12">
    <name type="scientific">Didymodactylos carnosus</name>
    <dbReference type="NCBI Taxonomy" id="1234261"/>
    <lineage>
        <taxon>Eukaryota</taxon>
        <taxon>Metazoa</taxon>
        <taxon>Spiralia</taxon>
        <taxon>Gnathifera</taxon>
        <taxon>Rotifera</taxon>
        <taxon>Eurotatoria</taxon>
        <taxon>Bdelloidea</taxon>
        <taxon>Philodinida</taxon>
        <taxon>Philodinidae</taxon>
        <taxon>Didymodactylos</taxon>
    </lineage>
</organism>
<accession>A0A814GFY4</accession>
<feature type="transmembrane region" description="Helical" evidence="7">
    <location>
        <begin position="99"/>
        <end position="122"/>
    </location>
</feature>
<evidence type="ECO:0000313" key="9">
    <source>
        <dbReference type="EMBL" id="CAF1608071.1"/>
    </source>
</evidence>
<evidence type="ECO:0000256" key="2">
    <source>
        <dbReference type="ARBA" id="ARBA00006843"/>
    </source>
</evidence>
<evidence type="ECO:0000256" key="7">
    <source>
        <dbReference type="SAM" id="Phobius"/>
    </source>
</evidence>
<dbReference type="Pfam" id="PF04505">
    <property type="entry name" value="CD225"/>
    <property type="match status" value="1"/>
</dbReference>
<dbReference type="EMBL" id="CAJOBA010076475">
    <property type="protein sequence ID" value="CAF4420417.1"/>
    <property type="molecule type" value="Genomic_DNA"/>
</dbReference>
<comment type="caution">
    <text evidence="8">The sequence shown here is derived from an EMBL/GenBank/DDBJ whole genome shotgun (WGS) entry which is preliminary data.</text>
</comment>
<evidence type="ECO:0000256" key="5">
    <source>
        <dbReference type="ARBA" id="ARBA00023136"/>
    </source>
</evidence>
<proteinExistence type="inferred from homology"/>
<evidence type="ECO:0000313" key="12">
    <source>
        <dbReference type="Proteomes" id="UP000663829"/>
    </source>
</evidence>
<protein>
    <recommendedName>
        <fullName evidence="13">Interferon-induced transmembrane protein</fullName>
    </recommendedName>
</protein>
<keyword evidence="4 7" id="KW-1133">Transmembrane helix</keyword>
<reference evidence="8" key="1">
    <citation type="submission" date="2021-02" db="EMBL/GenBank/DDBJ databases">
        <authorList>
            <person name="Nowell W R."/>
        </authorList>
    </citation>
    <scope>NUCLEOTIDE SEQUENCE</scope>
</reference>
<name>A0A814GFY4_9BILA</name>
<dbReference type="AlphaFoldDB" id="A0A814GFY4"/>
<dbReference type="Proteomes" id="UP000663829">
    <property type="component" value="Unassembled WGS sequence"/>
</dbReference>
<sequence length="148" mass="17041">MSNDNPASLPRAHSEPIHANRPTLSLANNEPASLNKIQPEKLEKQDLKDVSKIHTFYVWSIFNLIFLPFGLLCCYFSYTVNKFKKISRYELASLWSKRTFVLNLMTTLLAAAVVITVVMLHYDEVQRRKDSMGNGTTTQPYYVWQPGR</sequence>
<gene>
    <name evidence="8" type="ORF">GPM918_LOCUS13495</name>
    <name evidence="9" type="ORF">OVA965_LOCUS42492</name>
    <name evidence="10" type="ORF">SRO942_LOCUS13495</name>
    <name evidence="11" type="ORF">TMI583_LOCUS44424</name>
</gene>
<feature type="region of interest" description="Disordered" evidence="6">
    <location>
        <begin position="1"/>
        <end position="25"/>
    </location>
</feature>